<keyword evidence="2" id="KW-1185">Reference proteome</keyword>
<accession>A0AAV7PRU9</accession>
<dbReference type="EMBL" id="JANPWB010000011">
    <property type="protein sequence ID" value="KAJ1128240.1"/>
    <property type="molecule type" value="Genomic_DNA"/>
</dbReference>
<name>A0AAV7PRU9_PLEWA</name>
<dbReference type="AlphaFoldDB" id="A0AAV7PRU9"/>
<comment type="caution">
    <text evidence="1">The sequence shown here is derived from an EMBL/GenBank/DDBJ whole genome shotgun (WGS) entry which is preliminary data.</text>
</comment>
<protein>
    <submittedName>
        <fullName evidence="1">Uncharacterized protein</fullName>
    </submittedName>
</protein>
<organism evidence="1 2">
    <name type="scientific">Pleurodeles waltl</name>
    <name type="common">Iberian ribbed newt</name>
    <dbReference type="NCBI Taxonomy" id="8319"/>
    <lineage>
        <taxon>Eukaryota</taxon>
        <taxon>Metazoa</taxon>
        <taxon>Chordata</taxon>
        <taxon>Craniata</taxon>
        <taxon>Vertebrata</taxon>
        <taxon>Euteleostomi</taxon>
        <taxon>Amphibia</taxon>
        <taxon>Batrachia</taxon>
        <taxon>Caudata</taxon>
        <taxon>Salamandroidea</taxon>
        <taxon>Salamandridae</taxon>
        <taxon>Pleurodelinae</taxon>
        <taxon>Pleurodeles</taxon>
    </lineage>
</organism>
<proteinExistence type="predicted"/>
<evidence type="ECO:0000313" key="2">
    <source>
        <dbReference type="Proteomes" id="UP001066276"/>
    </source>
</evidence>
<evidence type="ECO:0000313" key="1">
    <source>
        <dbReference type="EMBL" id="KAJ1128240.1"/>
    </source>
</evidence>
<gene>
    <name evidence="1" type="ORF">NDU88_006619</name>
</gene>
<reference evidence="1" key="1">
    <citation type="journal article" date="2022" name="bioRxiv">
        <title>Sequencing and chromosome-scale assembly of the giantPleurodeles waltlgenome.</title>
        <authorList>
            <person name="Brown T."/>
            <person name="Elewa A."/>
            <person name="Iarovenko S."/>
            <person name="Subramanian E."/>
            <person name="Araus A.J."/>
            <person name="Petzold A."/>
            <person name="Susuki M."/>
            <person name="Suzuki K.-i.T."/>
            <person name="Hayashi T."/>
            <person name="Toyoda A."/>
            <person name="Oliveira C."/>
            <person name="Osipova E."/>
            <person name="Leigh N.D."/>
            <person name="Simon A."/>
            <person name="Yun M.H."/>
        </authorList>
    </citation>
    <scope>NUCLEOTIDE SEQUENCE</scope>
    <source>
        <strain evidence="1">20211129_DDA</strain>
        <tissue evidence="1">Liver</tissue>
    </source>
</reference>
<sequence length="96" mass="10614">MRNYRILEDFDQLSSSFEDGAVSAHSLEDANSIKDQFSLLIQDMTASVVDPTVGFFFAFLVPRAIYLPYVPPCVKSVLVPQQRHAKGTHVALVAVS</sequence>
<dbReference type="Proteomes" id="UP001066276">
    <property type="component" value="Chromosome 7"/>
</dbReference>